<evidence type="ECO:0000313" key="1">
    <source>
        <dbReference type="EMBL" id="GAW00283.1"/>
    </source>
</evidence>
<evidence type="ECO:0000313" key="2">
    <source>
        <dbReference type="Proteomes" id="UP000188533"/>
    </source>
</evidence>
<reference evidence="1 2" key="2">
    <citation type="submission" date="2017-02" db="EMBL/GenBank/DDBJ databases">
        <title>A genome survey and senescence transcriptome analysis in Lentinula edodes.</title>
        <authorList>
            <person name="Sakamoto Y."/>
            <person name="Nakade K."/>
            <person name="Sato S."/>
            <person name="Yoshida Y."/>
            <person name="Miyazaki K."/>
            <person name="Natsume S."/>
            <person name="Konno N."/>
        </authorList>
    </citation>
    <scope>NUCLEOTIDE SEQUENCE [LARGE SCALE GENOMIC DNA]</scope>
    <source>
        <strain evidence="1 2">NBRC 111202</strain>
    </source>
</reference>
<organism evidence="1 2">
    <name type="scientific">Lentinula edodes</name>
    <name type="common">Shiitake mushroom</name>
    <name type="synonym">Lentinus edodes</name>
    <dbReference type="NCBI Taxonomy" id="5353"/>
    <lineage>
        <taxon>Eukaryota</taxon>
        <taxon>Fungi</taxon>
        <taxon>Dikarya</taxon>
        <taxon>Basidiomycota</taxon>
        <taxon>Agaricomycotina</taxon>
        <taxon>Agaricomycetes</taxon>
        <taxon>Agaricomycetidae</taxon>
        <taxon>Agaricales</taxon>
        <taxon>Marasmiineae</taxon>
        <taxon>Omphalotaceae</taxon>
        <taxon>Lentinula</taxon>
    </lineage>
</organism>
<dbReference type="EMBL" id="BDGU01000029">
    <property type="protein sequence ID" value="GAW00283.1"/>
    <property type="molecule type" value="Genomic_DNA"/>
</dbReference>
<keyword evidence="2" id="KW-1185">Reference proteome</keyword>
<sequence length="87" mass="9957">MAFPARPDRFCSLIQSRNLLGLALPNLIQSLRRRHRIDLSETLSSSFIHHLFVFPGKTPQFVLPFAQKLDSLKLTSDIARQVLNSRI</sequence>
<comment type="caution">
    <text evidence="1">The sequence shown here is derived from an EMBL/GenBank/DDBJ whole genome shotgun (WGS) entry which is preliminary data.</text>
</comment>
<reference evidence="1 2" key="1">
    <citation type="submission" date="2016-08" db="EMBL/GenBank/DDBJ databases">
        <authorList>
            <consortium name="Lentinula edodes genome sequencing consortium"/>
            <person name="Sakamoto Y."/>
            <person name="Nakade K."/>
            <person name="Sato S."/>
            <person name="Yoshida Y."/>
            <person name="Miyazaki K."/>
            <person name="Natsume S."/>
            <person name="Konno N."/>
        </authorList>
    </citation>
    <scope>NUCLEOTIDE SEQUENCE [LARGE SCALE GENOMIC DNA]</scope>
    <source>
        <strain evidence="1 2">NBRC 111202</strain>
    </source>
</reference>
<gene>
    <name evidence="1" type="ORF">LENED_001788</name>
</gene>
<dbReference type="Proteomes" id="UP000188533">
    <property type="component" value="Unassembled WGS sequence"/>
</dbReference>
<dbReference type="AlphaFoldDB" id="A0A1Q3DZ50"/>
<protein>
    <submittedName>
        <fullName evidence="1">Uncharacterized protein</fullName>
    </submittedName>
</protein>
<proteinExistence type="predicted"/>
<name>A0A1Q3DZ50_LENED</name>
<accession>A0A1Q3DZ50</accession>